<proteinExistence type="predicted"/>
<dbReference type="InterPro" id="IPR005225">
    <property type="entry name" value="Small_GTP-bd"/>
</dbReference>
<dbReference type="InterPro" id="IPR006073">
    <property type="entry name" value="GTP-bd"/>
</dbReference>
<dbReference type="GO" id="GO:0005737">
    <property type="term" value="C:cytoplasm"/>
    <property type="evidence" value="ECO:0007669"/>
    <property type="project" value="TreeGrafter"/>
</dbReference>
<evidence type="ECO:0000313" key="5">
    <source>
        <dbReference type="Proteomes" id="UP000242869"/>
    </source>
</evidence>
<protein>
    <submittedName>
        <fullName evidence="4">[FeFe] hydrogenase H-cluster maturation GTPase HydF</fullName>
    </submittedName>
</protein>
<dbReference type="Pfam" id="PF01926">
    <property type="entry name" value="MMR_HSR1"/>
    <property type="match status" value="1"/>
</dbReference>
<dbReference type="Gene3D" id="3.40.50.11420">
    <property type="match status" value="1"/>
</dbReference>
<dbReference type="InterPro" id="IPR040644">
    <property type="entry name" value="HydF_tetramer"/>
</dbReference>
<dbReference type="GO" id="GO:0030488">
    <property type="term" value="P:tRNA methylation"/>
    <property type="evidence" value="ECO:0007669"/>
    <property type="project" value="TreeGrafter"/>
</dbReference>
<feature type="domain" description="Hydrogen maturase F tetramerization" evidence="3">
    <location>
        <begin position="281"/>
        <end position="395"/>
    </location>
</feature>
<dbReference type="Gene3D" id="3.40.50.11410">
    <property type="match status" value="1"/>
</dbReference>
<dbReference type="OrthoDB" id="9811338at2"/>
<evidence type="ECO:0000313" key="4">
    <source>
        <dbReference type="EMBL" id="SFN79007.1"/>
    </source>
</evidence>
<dbReference type="NCBIfam" id="TIGR03918">
    <property type="entry name" value="GTP_HydF"/>
    <property type="match status" value="1"/>
</dbReference>
<evidence type="ECO:0000259" key="3">
    <source>
        <dbReference type="Pfam" id="PF18133"/>
    </source>
</evidence>
<dbReference type="InterPro" id="IPR041606">
    <property type="entry name" value="HydF_dimer"/>
</dbReference>
<dbReference type="GO" id="GO:0002098">
    <property type="term" value="P:tRNA wobble uridine modification"/>
    <property type="evidence" value="ECO:0007669"/>
    <property type="project" value="TreeGrafter"/>
</dbReference>
<dbReference type="Pfam" id="PF18133">
    <property type="entry name" value="HydF_tetramer"/>
    <property type="match status" value="1"/>
</dbReference>
<feature type="domain" description="Hydrogen maturase F dimerization" evidence="2">
    <location>
        <begin position="178"/>
        <end position="276"/>
    </location>
</feature>
<dbReference type="CDD" id="cd00880">
    <property type="entry name" value="Era_like"/>
    <property type="match status" value="1"/>
</dbReference>
<dbReference type="Gene3D" id="3.40.50.300">
    <property type="entry name" value="P-loop containing nucleotide triphosphate hydrolases"/>
    <property type="match status" value="1"/>
</dbReference>
<dbReference type="STRING" id="83765.SAMN05660284_02271"/>
<dbReference type="Pfam" id="PF18128">
    <property type="entry name" value="HydF_dimer"/>
    <property type="match status" value="1"/>
</dbReference>
<dbReference type="GO" id="GO:0005525">
    <property type="term" value="F:GTP binding"/>
    <property type="evidence" value="ECO:0007669"/>
    <property type="project" value="InterPro"/>
</dbReference>
<dbReference type="AlphaFoldDB" id="A0A1I5BWF1"/>
<dbReference type="InterPro" id="IPR027417">
    <property type="entry name" value="P-loop_NTPase"/>
</dbReference>
<keyword evidence="5" id="KW-1185">Reference proteome</keyword>
<evidence type="ECO:0000259" key="1">
    <source>
        <dbReference type="Pfam" id="PF01926"/>
    </source>
</evidence>
<dbReference type="Proteomes" id="UP000242869">
    <property type="component" value="Unassembled WGS sequence"/>
</dbReference>
<evidence type="ECO:0000259" key="2">
    <source>
        <dbReference type="Pfam" id="PF18128"/>
    </source>
</evidence>
<accession>A0A1I5BWF1</accession>
<gene>
    <name evidence="4" type="ORF">SAMN05660284_02271</name>
</gene>
<dbReference type="InterPro" id="IPR023873">
    <property type="entry name" value="FeFe-hyd_GTPase_HydF"/>
</dbReference>
<feature type="domain" description="G" evidence="1">
    <location>
        <begin position="11"/>
        <end position="125"/>
    </location>
</feature>
<reference evidence="5" key="1">
    <citation type="submission" date="2016-10" db="EMBL/GenBank/DDBJ databases">
        <authorList>
            <person name="Varghese N."/>
            <person name="Submissions S."/>
        </authorList>
    </citation>
    <scope>NUCLEOTIDE SEQUENCE [LARGE SCALE GENOMIC DNA]</scope>
    <source>
        <strain evidence="5">DSM 6150</strain>
    </source>
</reference>
<sequence>MLDTPKGLRLHIGIFGRRNSGKSTLMNALIGQSVSIVSDQPGTTTDPVEKTFELSPLGAVVFIDTAGLDDEGVLGEMRVKKTREVLERVDLGIVVVGAEGLGSFETDLIATLREKGTPFVVVFNKSDLVTPAPDAVQAFKRDGLEVVTISAAQLSGIGAVKEALFRQAPEGGIEDARLIGDLIGPGDMVVLVVPIDLGAPKGRLILPQVQTMRDILDSDAVSMIVKERELSNALEQLKNKPKLVVCDSQVVLKVAADTPPDVRMTTFSILMSRFKGDMLKLAEGAGAISRLQPGDRVLIAETCSHHSLADDIGRVKIPRWLRQFAGGNLEVDVRAGKDFPEDLTPYALVVQCGGCTATRKQMLVRQYRAERQGVPMTNYGMAISVVQGVLDRTLECFPAAQQAYRRAAAGEKA</sequence>
<name>A0A1I5BWF1_9NEIS</name>
<dbReference type="PANTHER" id="PTHR42714">
    <property type="entry name" value="TRNA MODIFICATION GTPASE GTPBP3"/>
    <property type="match status" value="1"/>
</dbReference>
<dbReference type="EMBL" id="FOVE01000017">
    <property type="protein sequence ID" value="SFN79007.1"/>
    <property type="molecule type" value="Genomic_DNA"/>
</dbReference>
<dbReference type="PANTHER" id="PTHR42714:SF6">
    <property type="entry name" value="TRANSLATION INITIATION FACTOR IF-2"/>
    <property type="match status" value="1"/>
</dbReference>
<dbReference type="RefSeq" id="WP_091196390.1">
    <property type="nucleotide sequence ID" value="NZ_FOVE01000017.1"/>
</dbReference>
<organism evidence="4 5">
    <name type="scientific">Formivibrio citricus</name>
    <dbReference type="NCBI Taxonomy" id="83765"/>
    <lineage>
        <taxon>Bacteria</taxon>
        <taxon>Pseudomonadati</taxon>
        <taxon>Pseudomonadota</taxon>
        <taxon>Betaproteobacteria</taxon>
        <taxon>Neisseriales</taxon>
        <taxon>Chitinibacteraceae</taxon>
        <taxon>Formivibrio</taxon>
    </lineage>
</organism>
<dbReference type="SUPFAM" id="SSF52540">
    <property type="entry name" value="P-loop containing nucleoside triphosphate hydrolases"/>
    <property type="match status" value="1"/>
</dbReference>
<dbReference type="NCBIfam" id="TIGR00231">
    <property type="entry name" value="small_GTP"/>
    <property type="match status" value="1"/>
</dbReference>